<gene>
    <name evidence="1" type="primary">Necator_chrX.g23000</name>
    <name evidence="1" type="ORF">RB195_022837</name>
</gene>
<organism evidence="1 2">
    <name type="scientific">Necator americanus</name>
    <name type="common">Human hookworm</name>
    <dbReference type="NCBI Taxonomy" id="51031"/>
    <lineage>
        <taxon>Eukaryota</taxon>
        <taxon>Metazoa</taxon>
        <taxon>Ecdysozoa</taxon>
        <taxon>Nematoda</taxon>
        <taxon>Chromadorea</taxon>
        <taxon>Rhabditida</taxon>
        <taxon>Rhabditina</taxon>
        <taxon>Rhabditomorpha</taxon>
        <taxon>Strongyloidea</taxon>
        <taxon>Ancylostomatidae</taxon>
        <taxon>Bunostominae</taxon>
        <taxon>Necator</taxon>
    </lineage>
</organism>
<proteinExistence type="predicted"/>
<comment type="caution">
    <text evidence="1">The sequence shown here is derived from an EMBL/GenBank/DDBJ whole genome shotgun (WGS) entry which is preliminary data.</text>
</comment>
<accession>A0ABR1EHQ1</accession>
<dbReference type="EMBL" id="JAVFWL010000006">
    <property type="protein sequence ID" value="KAK6761895.1"/>
    <property type="molecule type" value="Genomic_DNA"/>
</dbReference>
<dbReference type="Proteomes" id="UP001303046">
    <property type="component" value="Unassembled WGS sequence"/>
</dbReference>
<sequence length="111" mass="12712">MSGLRRNRSTKYADEYPPPTILRPICKETFKSHLEGSIGFQNVQDYQFRASWKLASEEAGIISRFVTRTKITEQAKVTSTVTARITVQLRDLKERNVCGALHSVYECDEKD</sequence>
<evidence type="ECO:0000313" key="2">
    <source>
        <dbReference type="Proteomes" id="UP001303046"/>
    </source>
</evidence>
<evidence type="ECO:0000313" key="1">
    <source>
        <dbReference type="EMBL" id="KAK6761895.1"/>
    </source>
</evidence>
<reference evidence="1 2" key="1">
    <citation type="submission" date="2023-08" db="EMBL/GenBank/DDBJ databases">
        <title>A Necator americanus chromosomal reference genome.</title>
        <authorList>
            <person name="Ilik V."/>
            <person name="Petrzelkova K.J."/>
            <person name="Pardy F."/>
            <person name="Fuh T."/>
            <person name="Niatou-Singa F.S."/>
            <person name="Gouil Q."/>
            <person name="Baker L."/>
            <person name="Ritchie M.E."/>
            <person name="Jex A.R."/>
            <person name="Gazzola D."/>
            <person name="Li H."/>
            <person name="Toshio Fujiwara R."/>
            <person name="Zhan B."/>
            <person name="Aroian R.V."/>
            <person name="Pafco B."/>
            <person name="Schwarz E.M."/>
        </authorList>
    </citation>
    <scope>NUCLEOTIDE SEQUENCE [LARGE SCALE GENOMIC DNA]</scope>
    <source>
        <strain evidence="1 2">Aroian</strain>
        <tissue evidence="1">Whole animal</tissue>
    </source>
</reference>
<protein>
    <submittedName>
        <fullName evidence="1">Uncharacterized protein</fullName>
    </submittedName>
</protein>
<keyword evidence="2" id="KW-1185">Reference proteome</keyword>
<name>A0ABR1EHQ1_NECAM</name>